<evidence type="ECO:0000313" key="3">
    <source>
        <dbReference type="Proteomes" id="UP001191082"/>
    </source>
</evidence>
<feature type="signal peptide" evidence="1">
    <location>
        <begin position="1"/>
        <end position="19"/>
    </location>
</feature>
<dbReference type="EMBL" id="VCPC01000003">
    <property type="protein sequence ID" value="TMV11435.1"/>
    <property type="molecule type" value="Genomic_DNA"/>
</dbReference>
<keyword evidence="1" id="KW-0732">Signal</keyword>
<organism evidence="2 3">
    <name type="scientific">Arenibacterium halophilum</name>
    <dbReference type="NCBI Taxonomy" id="2583821"/>
    <lineage>
        <taxon>Bacteria</taxon>
        <taxon>Pseudomonadati</taxon>
        <taxon>Pseudomonadota</taxon>
        <taxon>Alphaproteobacteria</taxon>
        <taxon>Rhodobacterales</taxon>
        <taxon>Paracoccaceae</taxon>
        <taxon>Arenibacterium</taxon>
    </lineage>
</organism>
<dbReference type="Proteomes" id="UP001191082">
    <property type="component" value="Unassembled WGS sequence"/>
</dbReference>
<sequence>MLKICVTLIAMILGTAAHAAGPEDTVRWIYQSLAQGGGAHAGLTYLRAPERSGQFLTPRLIAFFQANDSHSDNLANACLDFAPDISGQDFDANELSRTLQVTTEGDAARQTVTARFSLFGEPTVVAYDFIPHDGLWKLDDLAGSGWRLSQIPCASASTTASAAPTRYCYKRGDSTLLLAPRDDGTGRAALDSWQGGGHHCGFDGAVRAESGRWVHTGPSGCRVEIEVTQAGALRLHDAGQQCKPQLCGARAAIDGMEFPPETQIDCSQIPG</sequence>
<protein>
    <submittedName>
        <fullName evidence="2">Uncharacterized protein</fullName>
    </submittedName>
</protein>
<evidence type="ECO:0000313" key="2">
    <source>
        <dbReference type="EMBL" id="TMV11435.1"/>
    </source>
</evidence>
<evidence type="ECO:0000256" key="1">
    <source>
        <dbReference type="SAM" id="SignalP"/>
    </source>
</evidence>
<gene>
    <name evidence="2" type="ORF">FGK64_14190</name>
</gene>
<comment type="caution">
    <text evidence="2">The sequence shown here is derived from an EMBL/GenBank/DDBJ whole genome shotgun (WGS) entry which is preliminary data.</text>
</comment>
<reference evidence="2 3" key="1">
    <citation type="submission" date="2019-05" db="EMBL/GenBank/DDBJ databases">
        <title>Marivita sp. nov. isolated from sea sediment.</title>
        <authorList>
            <person name="Kim W."/>
        </authorList>
    </citation>
    <scope>NUCLEOTIDE SEQUENCE [LARGE SCALE GENOMIC DNA]</scope>
    <source>
        <strain evidence="2 3">CAU 1492</strain>
    </source>
</reference>
<dbReference type="RefSeq" id="WP_138864501.1">
    <property type="nucleotide sequence ID" value="NZ_VCPC01000003.1"/>
</dbReference>
<accession>A0ABY2X6N0</accession>
<proteinExistence type="predicted"/>
<feature type="chain" id="PRO_5046328505" evidence="1">
    <location>
        <begin position="20"/>
        <end position="271"/>
    </location>
</feature>
<name>A0ABY2X6N0_9RHOB</name>
<keyword evidence="3" id="KW-1185">Reference proteome</keyword>